<dbReference type="InterPro" id="IPR042100">
    <property type="entry name" value="Bug_dom1"/>
</dbReference>
<dbReference type="AlphaFoldDB" id="A0A240UAD1"/>
<protein>
    <recommendedName>
        <fullName evidence="5">ABC transporter substrate-binding protein</fullName>
    </recommendedName>
</protein>
<dbReference type="OrthoDB" id="8678477at2"/>
<dbReference type="PANTHER" id="PTHR42928:SF5">
    <property type="entry name" value="BLR1237 PROTEIN"/>
    <property type="match status" value="1"/>
</dbReference>
<dbReference type="Gene3D" id="3.40.190.150">
    <property type="entry name" value="Bordetella uptake gene, domain 1"/>
    <property type="match status" value="1"/>
</dbReference>
<dbReference type="CDD" id="cd07012">
    <property type="entry name" value="PBP2_Bug_TTT"/>
    <property type="match status" value="1"/>
</dbReference>
<feature type="signal peptide" evidence="2">
    <location>
        <begin position="1"/>
        <end position="31"/>
    </location>
</feature>
<proteinExistence type="inferred from homology"/>
<name>A0A240UAD1_9BURK</name>
<organism evidence="3 4">
    <name type="scientific">Acidovorax carolinensis</name>
    <dbReference type="NCBI Taxonomy" id="553814"/>
    <lineage>
        <taxon>Bacteria</taxon>
        <taxon>Pseudomonadati</taxon>
        <taxon>Pseudomonadota</taxon>
        <taxon>Betaproteobacteria</taxon>
        <taxon>Burkholderiales</taxon>
        <taxon>Comamonadaceae</taxon>
        <taxon>Acidovorax</taxon>
    </lineage>
</organism>
<dbReference type="KEGG" id="acis:CBP35_13005"/>
<comment type="similarity">
    <text evidence="1">Belongs to the UPF0065 (bug) family.</text>
</comment>
<evidence type="ECO:0000256" key="2">
    <source>
        <dbReference type="SAM" id="SignalP"/>
    </source>
</evidence>
<keyword evidence="4" id="KW-1185">Reference proteome</keyword>
<dbReference type="Pfam" id="PF03401">
    <property type="entry name" value="TctC"/>
    <property type="match status" value="1"/>
</dbReference>
<evidence type="ECO:0000313" key="3">
    <source>
        <dbReference type="EMBL" id="ART58458.1"/>
    </source>
</evidence>
<dbReference type="EMBL" id="CP021366">
    <property type="protein sequence ID" value="ART58458.1"/>
    <property type="molecule type" value="Genomic_DNA"/>
</dbReference>
<dbReference type="InterPro" id="IPR005064">
    <property type="entry name" value="BUG"/>
</dbReference>
<dbReference type="Proteomes" id="UP000194440">
    <property type="component" value="Chromosome"/>
</dbReference>
<dbReference type="RefSeq" id="WP_086926855.1">
    <property type="nucleotide sequence ID" value="NZ_CP021362.1"/>
</dbReference>
<dbReference type="KEGG" id="acip:CBP36_05940"/>
<evidence type="ECO:0008006" key="5">
    <source>
        <dbReference type="Google" id="ProtNLM"/>
    </source>
</evidence>
<feature type="chain" id="PRO_5013031967" description="ABC transporter substrate-binding protein" evidence="2">
    <location>
        <begin position="32"/>
        <end position="334"/>
    </location>
</feature>
<gene>
    <name evidence="3" type="ORF">CBP36_05940</name>
</gene>
<keyword evidence="2" id="KW-0732">Signal</keyword>
<sequence>MKTSLNFKAARTRLAIAAAIGGMLLAPTAWAQANGYPNKPVKLIVPFSAGGSVDAAARIVGQGLAQQLGQPVIIDNKPGADGAIATNEVIKSRPDGHTLLFATNTAILAVPTLRLKPPYDPLSALTPVGFWSRQSAFFLFMHPSVPANNLKELIGFAKANPGKLNYATGNSTGELAFVQMRRLAAMQVTKIPYKGEAPAVPDLLSGRVQIMLASTISLLTMAKEGKLKVLAVIGDKRNALAPEVPTFAEAGFSGITVIPWGGVFAPTGTPRDVIDRLSREMSVILRRPEVVKQLEQQGVSVQDSYPDPDEMKSFVSSQLDIWRRLVADEGIERE</sequence>
<dbReference type="SUPFAM" id="SSF53850">
    <property type="entry name" value="Periplasmic binding protein-like II"/>
    <property type="match status" value="1"/>
</dbReference>
<evidence type="ECO:0000313" key="4">
    <source>
        <dbReference type="Proteomes" id="UP000194440"/>
    </source>
</evidence>
<dbReference type="PANTHER" id="PTHR42928">
    <property type="entry name" value="TRICARBOXYLATE-BINDING PROTEIN"/>
    <property type="match status" value="1"/>
</dbReference>
<dbReference type="Gene3D" id="3.40.190.10">
    <property type="entry name" value="Periplasmic binding protein-like II"/>
    <property type="match status" value="1"/>
</dbReference>
<evidence type="ECO:0000256" key="1">
    <source>
        <dbReference type="ARBA" id="ARBA00006987"/>
    </source>
</evidence>
<dbReference type="PIRSF" id="PIRSF017082">
    <property type="entry name" value="YflP"/>
    <property type="match status" value="1"/>
</dbReference>
<reference evidence="3" key="1">
    <citation type="submission" date="2017-05" db="EMBL/GenBank/DDBJ databases">
        <title>Polyphasic characterization of four soil-derived phenanthrene-degrading Acidovorax strains and proposal of Acidovorax phenanthrenivorans sp. nov.</title>
        <authorList>
            <person name="Singleton D."/>
            <person name="Lee J."/>
            <person name="Dickey A.N."/>
            <person name="Stroud A."/>
            <person name="Scholl E.H."/>
            <person name="Wright F.A."/>
            <person name="Aitken M.D."/>
        </authorList>
    </citation>
    <scope>NUCLEOTIDE SEQUENCE</scope>
    <source>
        <strain evidence="3">P4</strain>
    </source>
</reference>
<accession>A0A240UAD1</accession>